<feature type="transmembrane region" description="Helical" evidence="1">
    <location>
        <begin position="47"/>
        <end position="70"/>
    </location>
</feature>
<gene>
    <name evidence="2" type="ORF">Q9L58_001488</name>
</gene>
<keyword evidence="3" id="KW-1185">Reference proteome</keyword>
<sequence>MSGSVISSWNSLLDTGSPYRRCQSNEATSPPVVNPPEPKKPVISDNILDIIACHIWTVFSVAVSFILLYLNFTEYAIGSEIGKDSEQTANILGALQLGVKVHELAIVASIFSIAKEWIQRCMIDLDQGILLGLVGAEGSLGQLSFLISKEFLAAAHYGLSGGPLWREVPPHERVRKRRMFVLAVFIFMGCTVSSLAGPASGVLMIPRVDWFSEKDFFISNPGPLHYPNLLVDVGYGYGEYGSLSALSPFGPFQFTVASSALEYWVSYTQNRADRYALSERDVQHTYNDGMGQLTINTSTSWGRQLHGDWAHGTTIRSIMRIETNQTATSTKWVARKYSTDSAAVEVHAECRGRLLVSCPSEDSSHWCYTPAKNDTATKSSRDLLLLGRVNTTGLLQLGFYLTEGPRSENYPNFSTAIDIVLVESEYSNPSYSMVNMTSLSGIVVCSISGRLKSAVISSSKVTFPVENAEYAEYQVLANGTHEPSLPLLYHEHWLDSLNVQTVQDTNHDLPREATGKPTFPMRNASNVTLNLTLQKFAFTLLNPALFQNLTLEGKRIQDVIDVAEIEVILGGAFTSLLLYMEPTESQYTLPSTVKMPPTFLPQQLIYDDYAVYKICVYNLGYGFRLSTRTGQLGVTVLLCHAVIVLSSLIWHLLRRQTIVTAWRTTPDYVALALGSSIGPRTLDNTCVRISGRHTLQTIIRVGVTSPEHLEIDVVQFRADGAVNSEGLISESRLEAGVVPLKPILPYSKYGSRLNSGRGKEKLE</sequence>
<keyword evidence="1" id="KW-0472">Membrane</keyword>
<evidence type="ECO:0000256" key="1">
    <source>
        <dbReference type="SAM" id="Phobius"/>
    </source>
</evidence>
<feature type="transmembrane region" description="Helical" evidence="1">
    <location>
        <begin position="180"/>
        <end position="205"/>
    </location>
</feature>
<accession>A0ABR3GUJ3</accession>
<protein>
    <submittedName>
        <fullName evidence="2">Uncharacterized protein</fullName>
    </submittedName>
</protein>
<comment type="caution">
    <text evidence="2">The sequence shown here is derived from an EMBL/GenBank/DDBJ whole genome shotgun (WGS) entry which is preliminary data.</text>
</comment>
<keyword evidence="1" id="KW-0812">Transmembrane</keyword>
<organism evidence="2 3">
    <name type="scientific">Discina gigas</name>
    <dbReference type="NCBI Taxonomy" id="1032678"/>
    <lineage>
        <taxon>Eukaryota</taxon>
        <taxon>Fungi</taxon>
        <taxon>Dikarya</taxon>
        <taxon>Ascomycota</taxon>
        <taxon>Pezizomycotina</taxon>
        <taxon>Pezizomycetes</taxon>
        <taxon>Pezizales</taxon>
        <taxon>Discinaceae</taxon>
        <taxon>Discina</taxon>
    </lineage>
</organism>
<evidence type="ECO:0000313" key="2">
    <source>
        <dbReference type="EMBL" id="KAL0639460.1"/>
    </source>
</evidence>
<keyword evidence="1" id="KW-1133">Transmembrane helix</keyword>
<dbReference type="Proteomes" id="UP001447188">
    <property type="component" value="Unassembled WGS sequence"/>
</dbReference>
<reference evidence="2 3" key="1">
    <citation type="submission" date="2024-02" db="EMBL/GenBank/DDBJ databases">
        <title>Discinaceae phylogenomics.</title>
        <authorList>
            <person name="Dirks A.C."/>
            <person name="James T.Y."/>
        </authorList>
    </citation>
    <scope>NUCLEOTIDE SEQUENCE [LARGE SCALE GENOMIC DNA]</scope>
    <source>
        <strain evidence="2 3">ACD0624</strain>
    </source>
</reference>
<evidence type="ECO:0000313" key="3">
    <source>
        <dbReference type="Proteomes" id="UP001447188"/>
    </source>
</evidence>
<feature type="transmembrane region" description="Helical" evidence="1">
    <location>
        <begin position="632"/>
        <end position="653"/>
    </location>
</feature>
<name>A0ABR3GUJ3_9PEZI</name>
<dbReference type="EMBL" id="JBBBZM010000011">
    <property type="protein sequence ID" value="KAL0639460.1"/>
    <property type="molecule type" value="Genomic_DNA"/>
</dbReference>
<proteinExistence type="predicted"/>